<evidence type="ECO:0000313" key="2">
    <source>
        <dbReference type="Proteomes" id="UP000827092"/>
    </source>
</evidence>
<sequence length="507" mass="57018">MADFPGFTNLDQLNEAFEQHTVGVPFNAETCTVQTLFEGVNVDPTLINRVTDPDIPDQEKSALINHWMTEYFKVAVARKAPYWMLGNHFRRACVTEIMKADYNEMVGWVSEDITMAECPIEKVTAYSNLSLQFRENIRGVLILPEFHSGDAEVPEELRVNAETLVGLNRILTAIIEKRRATLGDRSMTAGTGCQHYPYLVDFITNATNHPLIDTKKRTKGVGGIIGLHNNLNFEELEELDSTGTVKHGRLLLTTALAEYRRLNGALPATIRNRREPEMVRALFELEAMNAEGNANNSVYRQQIGNLDIIFNFFLHCRAANIINGPNPHANVFKRLNLTLHAIGTKIQGRTKTNMMLTRAGMPIANLVNLMNVTGSKHQPPYCLNARRVYDLVAVYGVIKYNDIRRSMITGAASPRCIIHMKINNLIAMTLVITYWELIHAAAADQDDINEAEHMFHQLLLQKTSEYSNTTGKTGNLFDVQLVPNEEVQNIDRQRSIQAFLALAGLQI</sequence>
<dbReference type="EMBL" id="JAFNEN010000948">
    <property type="protein sequence ID" value="KAG8175851.1"/>
    <property type="molecule type" value="Genomic_DNA"/>
</dbReference>
<dbReference type="AlphaFoldDB" id="A0AAV6TVZ8"/>
<reference evidence="1 2" key="1">
    <citation type="journal article" date="2022" name="Nat. Ecol. Evol.">
        <title>A masculinizing supergene underlies an exaggerated male reproductive morph in a spider.</title>
        <authorList>
            <person name="Hendrickx F."/>
            <person name="De Corte Z."/>
            <person name="Sonet G."/>
            <person name="Van Belleghem S.M."/>
            <person name="Kostlbacher S."/>
            <person name="Vangestel C."/>
        </authorList>
    </citation>
    <scope>NUCLEOTIDE SEQUENCE [LARGE SCALE GENOMIC DNA]</scope>
    <source>
        <strain evidence="1">W744_W776</strain>
    </source>
</reference>
<dbReference type="Proteomes" id="UP000827092">
    <property type="component" value="Unassembled WGS sequence"/>
</dbReference>
<evidence type="ECO:0000313" key="1">
    <source>
        <dbReference type="EMBL" id="KAG8175851.1"/>
    </source>
</evidence>
<gene>
    <name evidence="1" type="ORF">JTE90_013401</name>
</gene>
<protein>
    <recommendedName>
        <fullName evidence="3">Nucleocapsid protein</fullName>
    </recommendedName>
</protein>
<organism evidence="1 2">
    <name type="scientific">Oedothorax gibbosus</name>
    <dbReference type="NCBI Taxonomy" id="931172"/>
    <lineage>
        <taxon>Eukaryota</taxon>
        <taxon>Metazoa</taxon>
        <taxon>Ecdysozoa</taxon>
        <taxon>Arthropoda</taxon>
        <taxon>Chelicerata</taxon>
        <taxon>Arachnida</taxon>
        <taxon>Araneae</taxon>
        <taxon>Araneomorphae</taxon>
        <taxon>Entelegynae</taxon>
        <taxon>Araneoidea</taxon>
        <taxon>Linyphiidae</taxon>
        <taxon>Erigoninae</taxon>
        <taxon>Oedothorax</taxon>
    </lineage>
</organism>
<keyword evidence="2" id="KW-1185">Reference proteome</keyword>
<proteinExistence type="predicted"/>
<name>A0AAV6TVZ8_9ARAC</name>
<evidence type="ECO:0008006" key="3">
    <source>
        <dbReference type="Google" id="ProtNLM"/>
    </source>
</evidence>
<comment type="caution">
    <text evidence="1">The sequence shown here is derived from an EMBL/GenBank/DDBJ whole genome shotgun (WGS) entry which is preliminary data.</text>
</comment>
<accession>A0AAV6TVZ8</accession>